<comment type="caution">
    <text evidence="2">The sequence shown here is derived from an EMBL/GenBank/DDBJ whole genome shotgun (WGS) entry which is preliminary data.</text>
</comment>
<evidence type="ECO:0000259" key="1">
    <source>
        <dbReference type="Pfam" id="PF22479"/>
    </source>
</evidence>
<accession>A0A117UUN3</accession>
<dbReference type="OrthoDB" id="9029638at2"/>
<name>A0A117UUN3_9SPHN</name>
<dbReference type="InterPro" id="IPR054252">
    <property type="entry name" value="Pam3_gp18"/>
</dbReference>
<protein>
    <recommendedName>
        <fullName evidence="1">Cyanophage baseplate Pam3 plug gp18 domain-containing protein</fullName>
    </recommendedName>
</protein>
<evidence type="ECO:0000313" key="3">
    <source>
        <dbReference type="Proteomes" id="UP000058012"/>
    </source>
</evidence>
<dbReference type="STRING" id="1117702.AQZ52_10905"/>
<dbReference type="Proteomes" id="UP000058012">
    <property type="component" value="Unassembled WGS sequence"/>
</dbReference>
<dbReference type="AlphaFoldDB" id="A0A117UUN3"/>
<gene>
    <name evidence="2" type="ORF">AQZ52_10905</name>
</gene>
<dbReference type="Pfam" id="PF22479">
    <property type="entry name" value="Pam3_gp18"/>
    <property type="match status" value="1"/>
</dbReference>
<dbReference type="EMBL" id="LLZS01000007">
    <property type="protein sequence ID" value="KUR71172.1"/>
    <property type="molecule type" value="Genomic_DNA"/>
</dbReference>
<keyword evidence="3" id="KW-1185">Reference proteome</keyword>
<feature type="domain" description="Cyanophage baseplate Pam3 plug gp18" evidence="1">
    <location>
        <begin position="221"/>
        <end position="313"/>
    </location>
</feature>
<evidence type="ECO:0000313" key="2">
    <source>
        <dbReference type="EMBL" id="KUR71172.1"/>
    </source>
</evidence>
<reference evidence="2 3" key="1">
    <citation type="submission" date="2015-10" db="EMBL/GenBank/DDBJ databases">
        <title>Draft genome sequence of Novosphingobium fuchskuhlense DSM 25065 isolated from a surface water sample of the southwest basin of Lake Grosse Fuchskuhle.</title>
        <authorList>
            <person name="Ruckert C."/>
            <person name="Winkler A."/>
            <person name="Glaeser J."/>
            <person name="Grossart H.-P."/>
            <person name="Kalinowski J."/>
            <person name="Glaeser S."/>
        </authorList>
    </citation>
    <scope>NUCLEOTIDE SEQUENCE [LARGE SCALE GENOMIC DNA]</scope>
    <source>
        <strain evidence="2 3">FNE08-7</strain>
    </source>
</reference>
<sequence length="315" mass="33666">MAGPLTPDVPIAPGVPSVLRDASNSTGAATGRLTGDAIAVTATKKDQWGIYRASDNSLAVTADTVNSIGYDAEYRIADYPLQDGQFESYDKVALPFAVRVQLCKGGRFDERREFLRTIEELRGDTELYNVVTPEWSHLNVNIERVSIDRSREQGANLITAELILREIRVDATATTSNSKEPSAASPVSAGTVQPEAPSAELKAITDVKPIKPFEGEIQTIQNIPLIPNTPSQSLFVPIGGIGALVTLAQKSTGLFADVSVGGVPLVSSVLCRDGVPIINAPYLGFPGDFAFIDKQGNSDPNWLGLATRYALVLAR</sequence>
<organism evidence="2 3">
    <name type="scientific">Novosphingobium fuchskuhlense</name>
    <dbReference type="NCBI Taxonomy" id="1117702"/>
    <lineage>
        <taxon>Bacteria</taxon>
        <taxon>Pseudomonadati</taxon>
        <taxon>Pseudomonadota</taxon>
        <taxon>Alphaproteobacteria</taxon>
        <taxon>Sphingomonadales</taxon>
        <taxon>Sphingomonadaceae</taxon>
        <taxon>Novosphingobium</taxon>
    </lineage>
</organism>
<proteinExistence type="predicted"/>